<protein>
    <submittedName>
        <fullName evidence="3">Uncharacterized protein LOC111109828</fullName>
    </submittedName>
</protein>
<dbReference type="PANTHER" id="PTHR36535:SF1">
    <property type="entry name" value="DUF1772 DOMAIN-CONTAINING PROTEIN"/>
    <property type="match status" value="1"/>
</dbReference>
<keyword evidence="1" id="KW-0812">Transmembrane</keyword>
<feature type="transmembrane region" description="Helical" evidence="1">
    <location>
        <begin position="7"/>
        <end position="28"/>
    </location>
</feature>
<evidence type="ECO:0000256" key="1">
    <source>
        <dbReference type="SAM" id="Phobius"/>
    </source>
</evidence>
<dbReference type="Proteomes" id="UP000694844">
    <property type="component" value="Chromosome 8"/>
</dbReference>
<feature type="transmembrane region" description="Helical" evidence="1">
    <location>
        <begin position="86"/>
        <end position="106"/>
    </location>
</feature>
<dbReference type="KEGG" id="cvn:111109828"/>
<accession>A0A8B8BEX8</accession>
<dbReference type="AlphaFoldDB" id="A0A8B8BEX8"/>
<organism evidence="2 3">
    <name type="scientific">Crassostrea virginica</name>
    <name type="common">Eastern oyster</name>
    <dbReference type="NCBI Taxonomy" id="6565"/>
    <lineage>
        <taxon>Eukaryota</taxon>
        <taxon>Metazoa</taxon>
        <taxon>Spiralia</taxon>
        <taxon>Lophotrochozoa</taxon>
        <taxon>Mollusca</taxon>
        <taxon>Bivalvia</taxon>
        <taxon>Autobranchia</taxon>
        <taxon>Pteriomorphia</taxon>
        <taxon>Ostreida</taxon>
        <taxon>Ostreoidea</taxon>
        <taxon>Ostreidae</taxon>
        <taxon>Crassostrea</taxon>
    </lineage>
</organism>
<evidence type="ECO:0000313" key="2">
    <source>
        <dbReference type="Proteomes" id="UP000694844"/>
    </source>
</evidence>
<keyword evidence="2" id="KW-1185">Reference proteome</keyword>
<keyword evidence="1" id="KW-0472">Membrane</keyword>
<dbReference type="Pfam" id="PF08592">
    <property type="entry name" value="Anthrone_oxy"/>
    <property type="match status" value="1"/>
</dbReference>
<evidence type="ECO:0000313" key="3">
    <source>
        <dbReference type="RefSeq" id="XP_022301778.1"/>
    </source>
</evidence>
<dbReference type="InterPro" id="IPR013901">
    <property type="entry name" value="Anthrone_oxy"/>
</dbReference>
<dbReference type="RefSeq" id="XP_022301778.1">
    <property type="nucleotide sequence ID" value="XM_022446070.1"/>
</dbReference>
<proteinExistence type="predicted"/>
<dbReference type="PANTHER" id="PTHR36535">
    <property type="entry name" value="YALI0E30327P"/>
    <property type="match status" value="1"/>
</dbReference>
<reference evidence="3" key="1">
    <citation type="submission" date="2025-08" db="UniProtKB">
        <authorList>
            <consortium name="RefSeq"/>
        </authorList>
    </citation>
    <scope>IDENTIFICATION</scope>
    <source>
        <tissue evidence="3">Whole sample</tissue>
    </source>
</reference>
<keyword evidence="1" id="KW-1133">Transmembrane helix</keyword>
<dbReference type="GeneID" id="111109828"/>
<name>A0A8B8BEX8_CRAVI</name>
<dbReference type="OrthoDB" id="5954308at2759"/>
<gene>
    <name evidence="3" type="primary">LOC111109828</name>
</gene>
<sequence>MDRQRWLDLAGFAAVGCSAYFSGAAWYINLVHVPTLFETVHDTKTLLEEWRLCYSLSRKYQGKLAVVGASSAAAVWYLSEGGEYRWVWLAGGLTLITVWPWTLLVMMPDIRKLHESDVIKKEGESWVREKIKVWNTRHMCRSVLSSLAFDFLAAAVYLNRMT</sequence>